<evidence type="ECO:0000313" key="2">
    <source>
        <dbReference type="EMBL" id="QHI34995.1"/>
    </source>
</evidence>
<dbReference type="Proteomes" id="UP000464657">
    <property type="component" value="Chromosome"/>
</dbReference>
<dbReference type="RefSeq" id="WP_160127775.1">
    <property type="nucleotide sequence ID" value="NZ_CP019288.1"/>
</dbReference>
<dbReference type="AlphaFoldDB" id="A0A7L4ZED3"/>
<evidence type="ECO:0000256" key="1">
    <source>
        <dbReference type="SAM" id="Phobius"/>
    </source>
</evidence>
<accession>A0A7L4ZED3</accession>
<dbReference type="OrthoDB" id="678770at2"/>
<name>A0A7L4ZED3_9FLAO</name>
<feature type="transmembrane region" description="Helical" evidence="1">
    <location>
        <begin position="41"/>
        <end position="66"/>
    </location>
</feature>
<evidence type="ECO:0000313" key="3">
    <source>
        <dbReference type="Proteomes" id="UP000464657"/>
    </source>
</evidence>
<protein>
    <recommendedName>
        <fullName evidence="4">Holin-X, holin superfamily III</fullName>
    </recommendedName>
</protein>
<keyword evidence="1" id="KW-0472">Membrane</keyword>
<feature type="transmembrane region" description="Helical" evidence="1">
    <location>
        <begin position="72"/>
        <end position="94"/>
    </location>
</feature>
<dbReference type="EMBL" id="CP019288">
    <property type="protein sequence ID" value="QHI34995.1"/>
    <property type="molecule type" value="Genomic_DNA"/>
</dbReference>
<proteinExistence type="predicted"/>
<organism evidence="2 3">
    <name type="scientific">Kordia antarctica</name>
    <dbReference type="NCBI Taxonomy" id="1218801"/>
    <lineage>
        <taxon>Bacteria</taxon>
        <taxon>Pseudomonadati</taxon>
        <taxon>Bacteroidota</taxon>
        <taxon>Flavobacteriia</taxon>
        <taxon>Flavobacteriales</taxon>
        <taxon>Flavobacteriaceae</taxon>
        <taxon>Kordia</taxon>
    </lineage>
</organism>
<reference evidence="2 3" key="1">
    <citation type="journal article" date="2013" name="Int. J. Syst. Evol. Microbiol.">
        <title>Kordia antarctica sp. nov., isolated from Antarctic seawater.</title>
        <authorList>
            <person name="Baek K."/>
            <person name="Choi A."/>
            <person name="Kang I."/>
            <person name="Lee K."/>
            <person name="Cho J.C."/>
        </authorList>
    </citation>
    <scope>NUCLEOTIDE SEQUENCE [LARGE SCALE GENOMIC DNA]</scope>
    <source>
        <strain evidence="2 3">IMCC3317</strain>
    </source>
</reference>
<sequence>MESTASHIEAIYDKAKAYTETSIALYKLNAIDKTADIVSSIVSWLALGSIVVVFILFINIGISLYIGELLQANYLGFLIVSSFYLVLGTLLYIFNGRLISKPITNLVISKLMRAKKEDILIPNITEDDEENK</sequence>
<keyword evidence="1" id="KW-1133">Transmembrane helix</keyword>
<dbReference type="KEGG" id="kan:IMCC3317_03410"/>
<evidence type="ECO:0008006" key="4">
    <source>
        <dbReference type="Google" id="ProtNLM"/>
    </source>
</evidence>
<gene>
    <name evidence="2" type="ORF">IMCC3317_03410</name>
</gene>
<keyword evidence="1" id="KW-0812">Transmembrane</keyword>
<keyword evidence="3" id="KW-1185">Reference proteome</keyword>